<dbReference type="Proteomes" id="UP000235925">
    <property type="component" value="Unassembled WGS sequence"/>
</dbReference>
<dbReference type="Gene3D" id="2.60.40.10">
    <property type="entry name" value="Immunoglobulins"/>
    <property type="match status" value="1"/>
</dbReference>
<name>A0A2N8RXV6_STUST</name>
<dbReference type="EMBL" id="POUN01000005">
    <property type="protein sequence ID" value="PNF79206.1"/>
    <property type="molecule type" value="Genomic_DNA"/>
</dbReference>
<evidence type="ECO:0000313" key="2">
    <source>
        <dbReference type="Proteomes" id="UP000235925"/>
    </source>
</evidence>
<accession>A0A2N8RXV6</accession>
<reference evidence="1 2" key="1">
    <citation type="submission" date="2018-01" db="EMBL/GenBank/DDBJ databases">
        <title>Denitrification phenotypes of diverse strains of Pseudomonas stutzeri.</title>
        <authorList>
            <person name="Milligan D.A."/>
            <person name="Bergaust L."/>
            <person name="Bakken L.R."/>
            <person name="Frostegard A."/>
        </authorList>
    </citation>
    <scope>NUCLEOTIDE SEQUENCE [LARGE SCALE GENOMIC DNA]</scope>
    <source>
        <strain evidence="1 2">KC</strain>
    </source>
</reference>
<protein>
    <recommendedName>
        <fullName evidence="3">Lipoprotein</fullName>
    </recommendedName>
</protein>
<dbReference type="AlphaFoldDB" id="A0A2N8RXV6"/>
<evidence type="ECO:0008006" key="3">
    <source>
        <dbReference type="Google" id="ProtNLM"/>
    </source>
</evidence>
<dbReference type="Pfam" id="PF05345">
    <property type="entry name" value="He_PIG"/>
    <property type="match status" value="1"/>
</dbReference>
<evidence type="ECO:0000313" key="1">
    <source>
        <dbReference type="EMBL" id="PNF79206.1"/>
    </source>
</evidence>
<proteinExistence type="predicted"/>
<gene>
    <name evidence="1" type="ORF">CXK92_16955</name>
</gene>
<dbReference type="PROSITE" id="PS51257">
    <property type="entry name" value="PROKAR_LIPOPROTEIN"/>
    <property type="match status" value="1"/>
</dbReference>
<sequence length="131" mass="14019">MRFRSFAIGGLVMMLSGCEAVMFGSVLAGCATRPEPKLMPTELPIAEVGTPYSVRVDVVDASTPISKLLVAPAHPLPEGLALSHETRKKHGLIQGTPTKTGSYDVLVYGNTFGTQCAGQDVERLYKLEVMP</sequence>
<comment type="caution">
    <text evidence="1">The sequence shown here is derived from an EMBL/GenBank/DDBJ whole genome shotgun (WGS) entry which is preliminary data.</text>
</comment>
<organism evidence="1 2">
    <name type="scientific">Stutzerimonas stutzeri</name>
    <name type="common">Pseudomonas stutzeri</name>
    <dbReference type="NCBI Taxonomy" id="316"/>
    <lineage>
        <taxon>Bacteria</taxon>
        <taxon>Pseudomonadati</taxon>
        <taxon>Pseudomonadota</taxon>
        <taxon>Gammaproteobacteria</taxon>
        <taxon>Pseudomonadales</taxon>
        <taxon>Pseudomonadaceae</taxon>
        <taxon>Stutzerimonas</taxon>
    </lineage>
</organism>
<dbReference type="InterPro" id="IPR013783">
    <property type="entry name" value="Ig-like_fold"/>
</dbReference>